<evidence type="ECO:0000313" key="4">
    <source>
        <dbReference type="EMBL" id="ONK66716.1"/>
    </source>
</evidence>
<keyword evidence="1" id="KW-0677">Repeat</keyword>
<feature type="repeat" description="PPR" evidence="2">
    <location>
        <begin position="1"/>
        <end position="28"/>
    </location>
</feature>
<keyword evidence="5" id="KW-1185">Reference proteome</keyword>
<dbReference type="GO" id="GO:0003723">
    <property type="term" value="F:RNA binding"/>
    <property type="evidence" value="ECO:0007669"/>
    <property type="project" value="InterPro"/>
</dbReference>
<dbReference type="AlphaFoldDB" id="A0A5P1ELC8"/>
<evidence type="ECO:0000259" key="3">
    <source>
        <dbReference type="Pfam" id="PF14432"/>
    </source>
</evidence>
<dbReference type="InterPro" id="IPR046849">
    <property type="entry name" value="E2_motif"/>
</dbReference>
<feature type="domain" description="DYW" evidence="3">
    <location>
        <begin position="411"/>
        <end position="503"/>
    </location>
</feature>
<evidence type="ECO:0000313" key="5">
    <source>
        <dbReference type="Proteomes" id="UP000243459"/>
    </source>
</evidence>
<evidence type="ECO:0000256" key="2">
    <source>
        <dbReference type="PROSITE-ProRule" id="PRU00708"/>
    </source>
</evidence>
<dbReference type="Pfam" id="PF20430">
    <property type="entry name" value="Eplus_motif"/>
    <property type="match status" value="1"/>
</dbReference>
<dbReference type="FunFam" id="1.25.40.10:FF:000382">
    <property type="entry name" value="Pentatricopeptide repeat-containing protein"/>
    <property type="match status" value="1"/>
</dbReference>
<dbReference type="InterPro" id="IPR002885">
    <property type="entry name" value="PPR_rpt"/>
</dbReference>
<dbReference type="PROSITE" id="PS51375">
    <property type="entry name" value="PPR"/>
    <property type="match status" value="3"/>
</dbReference>
<dbReference type="InterPro" id="IPR032867">
    <property type="entry name" value="DYW_dom"/>
</dbReference>
<dbReference type="FunFam" id="1.25.40.10:FF:000366">
    <property type="entry name" value="Pentatricopeptide (PPR) repeat-containing protein"/>
    <property type="match status" value="1"/>
</dbReference>
<feature type="repeat" description="PPR" evidence="2">
    <location>
        <begin position="196"/>
        <end position="230"/>
    </location>
</feature>
<dbReference type="Pfam" id="PF13041">
    <property type="entry name" value="PPR_2"/>
    <property type="match status" value="2"/>
</dbReference>
<dbReference type="InterPro" id="IPR046848">
    <property type="entry name" value="E_motif"/>
</dbReference>
<reference evidence="5" key="1">
    <citation type="journal article" date="2017" name="Nat. Commun.">
        <title>The asparagus genome sheds light on the origin and evolution of a young Y chromosome.</title>
        <authorList>
            <person name="Harkess A."/>
            <person name="Zhou J."/>
            <person name="Xu C."/>
            <person name="Bowers J.E."/>
            <person name="Van der Hulst R."/>
            <person name="Ayyampalayam S."/>
            <person name="Mercati F."/>
            <person name="Riccardi P."/>
            <person name="McKain M.R."/>
            <person name="Kakrana A."/>
            <person name="Tang H."/>
            <person name="Ray J."/>
            <person name="Groenendijk J."/>
            <person name="Arikit S."/>
            <person name="Mathioni S.M."/>
            <person name="Nakano M."/>
            <person name="Shan H."/>
            <person name="Telgmann-Rauber A."/>
            <person name="Kanno A."/>
            <person name="Yue Z."/>
            <person name="Chen H."/>
            <person name="Li W."/>
            <person name="Chen Y."/>
            <person name="Xu X."/>
            <person name="Zhang Y."/>
            <person name="Luo S."/>
            <person name="Chen H."/>
            <person name="Gao J."/>
            <person name="Mao Z."/>
            <person name="Pires J.C."/>
            <person name="Luo M."/>
            <person name="Kudrna D."/>
            <person name="Wing R.A."/>
            <person name="Meyers B.C."/>
            <person name="Yi K."/>
            <person name="Kong H."/>
            <person name="Lavrijsen P."/>
            <person name="Sunseri F."/>
            <person name="Falavigna A."/>
            <person name="Ye Y."/>
            <person name="Leebens-Mack J.H."/>
            <person name="Chen G."/>
        </authorList>
    </citation>
    <scope>NUCLEOTIDE SEQUENCE [LARGE SCALE GENOMIC DNA]</scope>
    <source>
        <strain evidence="5">cv. DH0086</strain>
    </source>
</reference>
<proteinExistence type="predicted"/>
<dbReference type="PANTHER" id="PTHR47926:SF533">
    <property type="entry name" value="DYW DOMAIN-CONTAINING PROTEIN"/>
    <property type="match status" value="1"/>
</dbReference>
<dbReference type="InterPro" id="IPR046960">
    <property type="entry name" value="PPR_At4g14850-like_plant"/>
</dbReference>
<dbReference type="GO" id="GO:0008270">
    <property type="term" value="F:zinc ion binding"/>
    <property type="evidence" value="ECO:0007669"/>
    <property type="project" value="InterPro"/>
</dbReference>
<dbReference type="PANTHER" id="PTHR47926">
    <property type="entry name" value="PENTATRICOPEPTIDE REPEAT-CONTAINING PROTEIN"/>
    <property type="match status" value="1"/>
</dbReference>
<name>A0A5P1ELC8_ASPOF</name>
<dbReference type="FunFam" id="1.25.40.10:FF:000031">
    <property type="entry name" value="Pentatricopeptide repeat-containing protein mitochondrial"/>
    <property type="match status" value="1"/>
</dbReference>
<feature type="repeat" description="PPR" evidence="2">
    <location>
        <begin position="95"/>
        <end position="129"/>
    </location>
</feature>
<dbReference type="OMA" id="QHGCGMW"/>
<dbReference type="Proteomes" id="UP000243459">
    <property type="component" value="Chromosome 6"/>
</dbReference>
<dbReference type="GO" id="GO:0009451">
    <property type="term" value="P:RNA modification"/>
    <property type="evidence" value="ECO:0007669"/>
    <property type="project" value="InterPro"/>
</dbReference>
<sequence>MISGYERNGENDMALSLFRRMWVSNIKPTSSTFACVVTVCAKISDLGLGSQLHGHVVRTGYNFDTYVSTSLVTLYADCKQVEESMKVFYESADRNVVSWTAIVTGYGVNGRHEDALHEFSKMVSFGIRPNQSTFTSALNSCCGLEALERGKKIHARTIKQGLDFDVFVGNSLIVLYSRCGDMNDGLKVFSLMGLRNIVSWNTIVVGCAQNGYGLLAIRIFDDMMASFVEPDSITFVGVLTACSHCRLLEKGRHFFQMLRENPAIDVKLEHYVCMVDILGRSGNFEEAEEFIRSMPIKPNATVWLALLSACRLHSNIEVAQMAAQEITNLDPYNSGAYVLLSNIYASCGRWNDVSQTRVMMRCRGIVKIPGSSWIVLKESRHEFVCGDRSHPMTSEIYGKLDWLGGKLKEYGYVCDKNFALHDVDDEQKEYALTYHSEKLAIAFGLIATVDGNTVRVFKNLRVCGDCHSAIKLISKIVGREIVVRDSTRFHHFRDGFCSCGDWW</sequence>
<gene>
    <name evidence="4" type="ORF">A4U43_C06F11220</name>
</gene>
<organism evidence="4 5">
    <name type="scientific">Asparagus officinalis</name>
    <name type="common">Garden asparagus</name>
    <dbReference type="NCBI Taxonomy" id="4686"/>
    <lineage>
        <taxon>Eukaryota</taxon>
        <taxon>Viridiplantae</taxon>
        <taxon>Streptophyta</taxon>
        <taxon>Embryophyta</taxon>
        <taxon>Tracheophyta</taxon>
        <taxon>Spermatophyta</taxon>
        <taxon>Magnoliopsida</taxon>
        <taxon>Liliopsida</taxon>
        <taxon>Asparagales</taxon>
        <taxon>Asparagaceae</taxon>
        <taxon>Asparagoideae</taxon>
        <taxon>Asparagus</taxon>
    </lineage>
</organism>
<evidence type="ECO:0000256" key="1">
    <source>
        <dbReference type="ARBA" id="ARBA00022737"/>
    </source>
</evidence>
<dbReference type="OrthoDB" id="185373at2759"/>
<dbReference type="EMBL" id="CM007386">
    <property type="protein sequence ID" value="ONK66716.1"/>
    <property type="molecule type" value="Genomic_DNA"/>
</dbReference>
<dbReference type="Pfam" id="PF20431">
    <property type="entry name" value="E_motif"/>
    <property type="match status" value="1"/>
</dbReference>
<protein>
    <recommendedName>
        <fullName evidence="3">DYW domain-containing protein</fullName>
    </recommendedName>
</protein>
<dbReference type="Pfam" id="PF01535">
    <property type="entry name" value="PPR"/>
    <property type="match status" value="2"/>
</dbReference>
<dbReference type="Pfam" id="PF14432">
    <property type="entry name" value="DYW_deaminase"/>
    <property type="match status" value="1"/>
</dbReference>
<dbReference type="Gramene" id="ONK66716">
    <property type="protein sequence ID" value="ONK66716"/>
    <property type="gene ID" value="A4U43_C06F11220"/>
</dbReference>
<dbReference type="Gene3D" id="1.25.40.10">
    <property type="entry name" value="Tetratricopeptide repeat domain"/>
    <property type="match status" value="4"/>
</dbReference>
<accession>A0A5P1ELC8</accession>
<dbReference type="InterPro" id="IPR011990">
    <property type="entry name" value="TPR-like_helical_dom_sf"/>
</dbReference>
<dbReference type="NCBIfam" id="TIGR00756">
    <property type="entry name" value="PPR"/>
    <property type="match status" value="3"/>
</dbReference>